<reference evidence="3" key="1">
    <citation type="submission" date="2011-05" db="EMBL/GenBank/DDBJ databases">
        <authorList>
            <person name="Richards S.R."/>
            <person name="Qu J."/>
            <person name="Jiang H."/>
            <person name="Jhangiani S.N."/>
            <person name="Agravi P."/>
            <person name="Goodspeed R."/>
            <person name="Gross S."/>
            <person name="Mandapat C."/>
            <person name="Jackson L."/>
            <person name="Mathew T."/>
            <person name="Pu L."/>
            <person name="Thornton R."/>
            <person name="Saada N."/>
            <person name="Wilczek-Boney K.B."/>
            <person name="Lee S."/>
            <person name="Kovar C."/>
            <person name="Wu Y."/>
            <person name="Scherer S.E."/>
            <person name="Worley K.C."/>
            <person name="Muzny D.M."/>
            <person name="Gibbs R."/>
        </authorList>
    </citation>
    <scope>NUCLEOTIDE SEQUENCE</scope>
    <source>
        <strain evidence="3">Brora</strain>
    </source>
</reference>
<organism evidence="2 3">
    <name type="scientific">Strigamia maritima</name>
    <name type="common">European centipede</name>
    <name type="synonym">Geophilus maritimus</name>
    <dbReference type="NCBI Taxonomy" id="126957"/>
    <lineage>
        <taxon>Eukaryota</taxon>
        <taxon>Metazoa</taxon>
        <taxon>Ecdysozoa</taxon>
        <taxon>Arthropoda</taxon>
        <taxon>Myriapoda</taxon>
        <taxon>Chilopoda</taxon>
        <taxon>Pleurostigmophora</taxon>
        <taxon>Geophilomorpha</taxon>
        <taxon>Linotaeniidae</taxon>
        <taxon>Strigamia</taxon>
    </lineage>
</organism>
<feature type="transmembrane region" description="Helical" evidence="1">
    <location>
        <begin position="67"/>
        <end position="86"/>
    </location>
</feature>
<evidence type="ECO:0000256" key="1">
    <source>
        <dbReference type="SAM" id="Phobius"/>
    </source>
</evidence>
<accession>T1IUX5</accession>
<dbReference type="EnsemblMetazoa" id="SMAR004959-RA">
    <property type="protein sequence ID" value="SMAR004959-PA"/>
    <property type="gene ID" value="SMAR004959"/>
</dbReference>
<protein>
    <submittedName>
        <fullName evidence="2">Uncharacterized protein</fullName>
    </submittedName>
</protein>
<evidence type="ECO:0000313" key="2">
    <source>
        <dbReference type="EnsemblMetazoa" id="SMAR004959-PA"/>
    </source>
</evidence>
<dbReference type="eggNOG" id="ENOG502SUU8">
    <property type="taxonomic scope" value="Eukaryota"/>
</dbReference>
<keyword evidence="1" id="KW-0812">Transmembrane</keyword>
<keyword evidence="1" id="KW-0472">Membrane</keyword>
<evidence type="ECO:0000313" key="3">
    <source>
        <dbReference type="Proteomes" id="UP000014500"/>
    </source>
</evidence>
<dbReference type="HOGENOM" id="CLU_1527101_0_0_1"/>
<dbReference type="EMBL" id="JH431567">
    <property type="status" value="NOT_ANNOTATED_CDS"/>
    <property type="molecule type" value="Genomic_DNA"/>
</dbReference>
<dbReference type="AlphaFoldDB" id="T1IUX5"/>
<sequence>MEEISSGKKVFISPLYSTLILGLPPSLMTSNGQCFMSDCTDESSNLRPIRRLAELFMENFEYLPKTVFWGFMATWFFAASPIRRSVSIVKRSRTKKYFSLAYFRGVMPVRLLENDLQTKTERGILYSENEGHDVARIFEKYVMHDLLGCNENRSVYFLVLSNTVCSSYYFMYKVKK</sequence>
<keyword evidence="1" id="KW-1133">Transmembrane helix</keyword>
<dbReference type="Proteomes" id="UP000014500">
    <property type="component" value="Unassembled WGS sequence"/>
</dbReference>
<proteinExistence type="predicted"/>
<reference evidence="2" key="2">
    <citation type="submission" date="2015-02" db="UniProtKB">
        <authorList>
            <consortium name="EnsemblMetazoa"/>
        </authorList>
    </citation>
    <scope>IDENTIFICATION</scope>
</reference>
<keyword evidence="3" id="KW-1185">Reference proteome</keyword>
<name>T1IUX5_STRMM</name>